<evidence type="ECO:0000313" key="8">
    <source>
        <dbReference type="Proteomes" id="UP001301350"/>
    </source>
</evidence>
<keyword evidence="1" id="KW-0547">Nucleotide-binding</keyword>
<reference evidence="7 8" key="1">
    <citation type="submission" date="2022-07" db="EMBL/GenBank/DDBJ databases">
        <title>Genome-wide signatures of adaptation to extreme environments.</title>
        <authorList>
            <person name="Cho C.H."/>
            <person name="Yoon H.S."/>
        </authorList>
    </citation>
    <scope>NUCLEOTIDE SEQUENCE [LARGE SCALE GENOMIC DNA]</scope>
    <source>
        <strain evidence="7 8">DBV 063 E5</strain>
    </source>
</reference>
<dbReference type="PROSITE" id="PS51192">
    <property type="entry name" value="HELICASE_ATP_BIND_1"/>
    <property type="match status" value="1"/>
</dbReference>
<dbReference type="Proteomes" id="UP001301350">
    <property type="component" value="Unassembled WGS sequence"/>
</dbReference>
<dbReference type="Pfam" id="PF00271">
    <property type="entry name" value="Helicase_C"/>
    <property type="match status" value="1"/>
</dbReference>
<dbReference type="InterPro" id="IPR050547">
    <property type="entry name" value="DEAD_box_RNA_helicases"/>
</dbReference>
<accession>A0AAV9J1B8</accession>
<dbReference type="CDD" id="cd00268">
    <property type="entry name" value="DEADc"/>
    <property type="match status" value="1"/>
</dbReference>
<dbReference type="PANTHER" id="PTHR47963">
    <property type="entry name" value="DEAD-BOX ATP-DEPENDENT RNA HELICASE 47, MITOCHONDRIAL"/>
    <property type="match status" value="1"/>
</dbReference>
<dbReference type="AlphaFoldDB" id="A0AAV9J1B8"/>
<dbReference type="InterPro" id="IPR011545">
    <property type="entry name" value="DEAD/DEAH_box_helicase_dom"/>
</dbReference>
<evidence type="ECO:0000256" key="1">
    <source>
        <dbReference type="ARBA" id="ARBA00022741"/>
    </source>
</evidence>
<dbReference type="GO" id="GO:0003724">
    <property type="term" value="F:RNA helicase activity"/>
    <property type="evidence" value="ECO:0007669"/>
    <property type="project" value="TreeGrafter"/>
</dbReference>
<dbReference type="EMBL" id="JANCYW010000017">
    <property type="protein sequence ID" value="KAK4538344.1"/>
    <property type="molecule type" value="Genomic_DNA"/>
</dbReference>
<keyword evidence="2" id="KW-0378">Hydrolase</keyword>
<dbReference type="SMART" id="SM00487">
    <property type="entry name" value="DEXDc"/>
    <property type="match status" value="1"/>
</dbReference>
<keyword evidence="8" id="KW-1185">Reference proteome</keyword>
<dbReference type="PROSITE" id="PS51194">
    <property type="entry name" value="HELICASE_CTER"/>
    <property type="match status" value="1"/>
</dbReference>
<evidence type="ECO:0000256" key="4">
    <source>
        <dbReference type="ARBA" id="ARBA00022840"/>
    </source>
</evidence>
<dbReference type="Gene3D" id="3.40.50.300">
    <property type="entry name" value="P-loop containing nucleotide triphosphate hydrolases"/>
    <property type="match status" value="2"/>
</dbReference>
<dbReference type="SUPFAM" id="SSF52540">
    <property type="entry name" value="P-loop containing nucleoside triphosphate hydrolases"/>
    <property type="match status" value="1"/>
</dbReference>
<comment type="caution">
    <text evidence="7">The sequence shown here is derived from an EMBL/GenBank/DDBJ whole genome shotgun (WGS) entry which is preliminary data.</text>
</comment>
<evidence type="ECO:0000256" key="2">
    <source>
        <dbReference type="ARBA" id="ARBA00022801"/>
    </source>
</evidence>
<dbReference type="GO" id="GO:0003723">
    <property type="term" value="F:RNA binding"/>
    <property type="evidence" value="ECO:0007669"/>
    <property type="project" value="TreeGrafter"/>
</dbReference>
<protein>
    <submittedName>
        <fullName evidence="7">Uncharacterized protein</fullName>
    </submittedName>
</protein>
<sequence length="470" mass="51684">MGLATSDARPPSPAPLPPVFESFTFRERYTGRLPEWLLSRLEALGFVRVTRVQAAALETLLPSPHHSDESPSDAVIMAETGSGKTLSYLLPMLARVNPRRAAVQGLILVPTPELGVQVARVARRLAAGYRTDARTTPVDRQRLLVSALLTSSSLARQRKMLRGAPPTILVGTAAPVHALATAGTLRLHSVAVAVIDEVDANLLSPDNRQQLHEVLTEHCISRIGEPRRTVFASATVPQHRHFVSYAVQQKWLQPTARLVTIGTHEAWNGLSLEAVMARGAAEWATAAASPASSLPPGITHWYALCRAPNKKLKALAFLIREALRRQPDLRMMVFCHRSRPLDTIADYLHQWQVVAPERLTILREDLGKRARRTAIEGYRTGAQQVLLTTDMAARGLDIPETTHVINFDLPPDADTYLHRAGRTGRIGRGGITLSLVVPGEQFVVDRFANRLGIAFQPMEEAFAPERGTER</sequence>
<feature type="domain" description="Helicase C-terminal" evidence="6">
    <location>
        <begin position="311"/>
        <end position="466"/>
    </location>
</feature>
<evidence type="ECO:0000259" key="6">
    <source>
        <dbReference type="PROSITE" id="PS51194"/>
    </source>
</evidence>
<dbReference type="CDD" id="cd18787">
    <property type="entry name" value="SF2_C_DEAD"/>
    <property type="match status" value="1"/>
</dbReference>
<evidence type="ECO:0000313" key="7">
    <source>
        <dbReference type="EMBL" id="KAK4538344.1"/>
    </source>
</evidence>
<name>A0AAV9J1B8_CYACA</name>
<evidence type="ECO:0000256" key="3">
    <source>
        <dbReference type="ARBA" id="ARBA00022806"/>
    </source>
</evidence>
<feature type="domain" description="Helicase ATP-binding" evidence="5">
    <location>
        <begin position="65"/>
        <end position="254"/>
    </location>
</feature>
<dbReference type="InterPro" id="IPR014001">
    <property type="entry name" value="Helicase_ATP-bd"/>
</dbReference>
<dbReference type="SMART" id="SM00490">
    <property type="entry name" value="HELICc"/>
    <property type="match status" value="1"/>
</dbReference>
<dbReference type="GO" id="GO:0016787">
    <property type="term" value="F:hydrolase activity"/>
    <property type="evidence" value="ECO:0007669"/>
    <property type="project" value="UniProtKB-KW"/>
</dbReference>
<organism evidence="7 8">
    <name type="scientific">Cyanidium caldarium</name>
    <name type="common">Red alga</name>
    <dbReference type="NCBI Taxonomy" id="2771"/>
    <lineage>
        <taxon>Eukaryota</taxon>
        <taxon>Rhodophyta</taxon>
        <taxon>Bangiophyceae</taxon>
        <taxon>Cyanidiales</taxon>
        <taxon>Cyanidiaceae</taxon>
        <taxon>Cyanidium</taxon>
    </lineage>
</organism>
<dbReference type="InterPro" id="IPR044742">
    <property type="entry name" value="DEAD/DEAH_RhlB"/>
</dbReference>
<dbReference type="Pfam" id="PF00270">
    <property type="entry name" value="DEAD"/>
    <property type="match status" value="1"/>
</dbReference>
<dbReference type="GO" id="GO:0005524">
    <property type="term" value="F:ATP binding"/>
    <property type="evidence" value="ECO:0007669"/>
    <property type="project" value="UniProtKB-KW"/>
</dbReference>
<keyword evidence="3" id="KW-0347">Helicase</keyword>
<dbReference type="InterPro" id="IPR027417">
    <property type="entry name" value="P-loop_NTPase"/>
</dbReference>
<gene>
    <name evidence="7" type="ORF">CDCA_CDCA17G4369</name>
</gene>
<proteinExistence type="predicted"/>
<dbReference type="InterPro" id="IPR001650">
    <property type="entry name" value="Helicase_C-like"/>
</dbReference>
<dbReference type="PANTHER" id="PTHR47963:SF10">
    <property type="entry name" value="ATP-DEPENDENT RNA HELICASE DDX6_DHH1"/>
    <property type="match status" value="1"/>
</dbReference>
<keyword evidence="4" id="KW-0067">ATP-binding</keyword>
<evidence type="ECO:0000259" key="5">
    <source>
        <dbReference type="PROSITE" id="PS51192"/>
    </source>
</evidence>